<dbReference type="PANTHER" id="PTHR21035:SF2">
    <property type="entry name" value="SMALL RIBOSOMAL SUBUNIT PROTEIN MS26"/>
    <property type="match status" value="1"/>
</dbReference>
<protein>
    <recommendedName>
        <fullName evidence="7">Small ribosomal subunit protein mS26</fullName>
    </recommendedName>
    <alternativeName>
        <fullName evidence="8">28S ribosomal protein S26, mitochondrial</fullName>
    </alternativeName>
</protein>
<evidence type="ECO:0000256" key="6">
    <source>
        <dbReference type="ARBA" id="ARBA00023274"/>
    </source>
</evidence>
<evidence type="ECO:0000313" key="9">
    <source>
        <dbReference type="EMBL" id="MDE50040.1"/>
    </source>
</evidence>
<keyword evidence="6" id="KW-0687">Ribonucleoprotein</keyword>
<dbReference type="AlphaFoldDB" id="A0A6G1SJF6"/>
<evidence type="ECO:0000256" key="5">
    <source>
        <dbReference type="ARBA" id="ARBA00023128"/>
    </source>
</evidence>
<keyword evidence="3" id="KW-0809">Transit peptide</keyword>
<accession>A0A6G1SJF6</accession>
<sequence>MLFTSLGQRIVVRFARKPIWMPTAPSKLFRIAEHTFYDDEESKQIRKLQVAYSAQMESIQKYMEREFYIPATQAGGLPTEFVEHEKEEDKLIYQENEQINAEIAKKRAMYFENLVHELEEQVMEEKMAREEALIEAAEKVDEFVKKHKDDPNCFVTPENFDTLIEQIIDHPVTYEFYIDKQGRKHGLDAIREKKVN</sequence>
<comment type="subcellular location">
    <subcellularLocation>
        <location evidence="1">Mitochondrion</location>
    </subcellularLocation>
</comment>
<evidence type="ECO:0000256" key="1">
    <source>
        <dbReference type="ARBA" id="ARBA00004173"/>
    </source>
</evidence>
<reference evidence="9" key="1">
    <citation type="submission" date="2018-10" db="EMBL/GenBank/DDBJ databases">
        <title>Transcriptome assembly of Aceria tosichella (Wheat curl mite) Type 2.</title>
        <authorList>
            <person name="Scully E.D."/>
            <person name="Geib S.M."/>
            <person name="Palmer N.A."/>
            <person name="Gupta A.K."/>
            <person name="Sarath G."/>
            <person name="Tatineni S."/>
        </authorList>
    </citation>
    <scope>NUCLEOTIDE SEQUENCE</scope>
    <source>
        <strain evidence="9">LincolnNE</strain>
    </source>
</reference>
<name>A0A6G1SJF6_9ACAR</name>
<evidence type="ECO:0000256" key="2">
    <source>
        <dbReference type="ARBA" id="ARBA00009672"/>
    </source>
</evidence>
<dbReference type="EMBL" id="GGYP01005269">
    <property type="protein sequence ID" value="MDE50040.1"/>
    <property type="molecule type" value="Transcribed_RNA"/>
</dbReference>
<evidence type="ECO:0000256" key="3">
    <source>
        <dbReference type="ARBA" id="ARBA00022946"/>
    </source>
</evidence>
<dbReference type="InterPro" id="IPR026140">
    <property type="entry name" value="Ribosomal_mS26"/>
</dbReference>
<organism evidence="9">
    <name type="scientific">Aceria tosichella</name>
    <name type="common">wheat curl mite</name>
    <dbReference type="NCBI Taxonomy" id="561515"/>
    <lineage>
        <taxon>Eukaryota</taxon>
        <taxon>Metazoa</taxon>
        <taxon>Ecdysozoa</taxon>
        <taxon>Arthropoda</taxon>
        <taxon>Chelicerata</taxon>
        <taxon>Arachnida</taxon>
        <taxon>Acari</taxon>
        <taxon>Acariformes</taxon>
        <taxon>Trombidiformes</taxon>
        <taxon>Prostigmata</taxon>
        <taxon>Eupodina</taxon>
        <taxon>Eriophyoidea</taxon>
        <taxon>Eriophyidae</taxon>
        <taxon>Eriophyinae</taxon>
        <taxon>Aceriini</taxon>
        <taxon>Aceria</taxon>
    </lineage>
</organism>
<dbReference type="PANTHER" id="PTHR21035">
    <property type="entry name" value="28S RIBOSOMAL PROTEIN S26, MITOCHONDRIAL"/>
    <property type="match status" value="1"/>
</dbReference>
<keyword evidence="5" id="KW-0496">Mitochondrion</keyword>
<dbReference type="GO" id="GO:0005763">
    <property type="term" value="C:mitochondrial small ribosomal subunit"/>
    <property type="evidence" value="ECO:0007669"/>
    <property type="project" value="InterPro"/>
</dbReference>
<gene>
    <name evidence="9" type="primary">mRpS26</name>
    <name evidence="9" type="ORF">g.20792</name>
</gene>
<evidence type="ECO:0000256" key="4">
    <source>
        <dbReference type="ARBA" id="ARBA00022980"/>
    </source>
</evidence>
<keyword evidence="4 9" id="KW-0689">Ribosomal protein</keyword>
<dbReference type="Pfam" id="PF14943">
    <property type="entry name" value="MRP-S26"/>
    <property type="match status" value="1"/>
</dbReference>
<evidence type="ECO:0000256" key="7">
    <source>
        <dbReference type="ARBA" id="ARBA00035138"/>
    </source>
</evidence>
<proteinExistence type="inferred from homology"/>
<evidence type="ECO:0000256" key="8">
    <source>
        <dbReference type="ARBA" id="ARBA00035344"/>
    </source>
</evidence>
<comment type="similarity">
    <text evidence="2">Belongs to the mitochondrion-specific ribosomal protein mS26 family.</text>
</comment>